<dbReference type="GO" id="GO:0003677">
    <property type="term" value="F:DNA binding"/>
    <property type="evidence" value="ECO:0007669"/>
    <property type="project" value="InterPro"/>
</dbReference>
<comment type="caution">
    <text evidence="1">The sequence shown here is derived from an EMBL/GenBank/DDBJ whole genome shotgun (WGS) entry which is preliminary data.</text>
</comment>
<dbReference type="Proteomes" id="UP001372338">
    <property type="component" value="Unassembled WGS sequence"/>
</dbReference>
<dbReference type="Pfam" id="PF03754">
    <property type="entry name" value="At2g31720-like"/>
    <property type="match status" value="1"/>
</dbReference>
<dbReference type="PANTHER" id="PTHR31541:SF25">
    <property type="entry name" value="GAMMA-GLIADIN B"/>
    <property type="match status" value="1"/>
</dbReference>
<dbReference type="InterPro" id="IPR005508">
    <property type="entry name" value="At2g31720-like"/>
</dbReference>
<organism evidence="1 2">
    <name type="scientific">Crotalaria pallida</name>
    <name type="common">Smooth rattlebox</name>
    <name type="synonym">Crotalaria striata</name>
    <dbReference type="NCBI Taxonomy" id="3830"/>
    <lineage>
        <taxon>Eukaryota</taxon>
        <taxon>Viridiplantae</taxon>
        <taxon>Streptophyta</taxon>
        <taxon>Embryophyta</taxon>
        <taxon>Tracheophyta</taxon>
        <taxon>Spermatophyta</taxon>
        <taxon>Magnoliopsida</taxon>
        <taxon>eudicotyledons</taxon>
        <taxon>Gunneridae</taxon>
        <taxon>Pentapetalae</taxon>
        <taxon>rosids</taxon>
        <taxon>fabids</taxon>
        <taxon>Fabales</taxon>
        <taxon>Fabaceae</taxon>
        <taxon>Papilionoideae</taxon>
        <taxon>50 kb inversion clade</taxon>
        <taxon>genistoids sensu lato</taxon>
        <taxon>core genistoids</taxon>
        <taxon>Crotalarieae</taxon>
        <taxon>Crotalaria</taxon>
    </lineage>
</organism>
<dbReference type="AlphaFoldDB" id="A0AAN9EAH6"/>
<proteinExistence type="predicted"/>
<gene>
    <name evidence="1" type="ORF">RIF29_35532</name>
</gene>
<sequence>MLSKITDRESCKRVCPTKPFIPNHLHVIVSMLAPQYYNEEEMAQLKSFHSSKSVKKARSHRRKRSHCQSIDMPQEEETIVQEIMGKKSKKVIVLKVATPPPELPNRFMDRIKELNGSDIKYLMQKELRRSDICKNNDRLSMPENQIKCEYLREEEKEKIKKDKNSKGRLVGMSVTVMIDDDADDPRKLAEYNLLLKIWEMREGLFVDNLTRWSNVMKEDKKVELFYYLYIRNWNDRPWSKLWPQTQKNTSNLKVI</sequence>
<accession>A0AAN9EAH6</accession>
<dbReference type="PANTHER" id="PTHR31541">
    <property type="entry name" value="B3 DOMAIN PLANT PROTEIN-RELATED"/>
    <property type="match status" value="1"/>
</dbReference>
<evidence type="ECO:0000313" key="1">
    <source>
        <dbReference type="EMBL" id="KAK7251921.1"/>
    </source>
</evidence>
<name>A0AAN9EAH6_CROPI</name>
<reference evidence="1 2" key="1">
    <citation type="submission" date="2024-01" db="EMBL/GenBank/DDBJ databases">
        <title>The genomes of 5 underutilized Papilionoideae crops provide insights into root nodulation and disease resistanc.</title>
        <authorList>
            <person name="Yuan L."/>
        </authorList>
    </citation>
    <scope>NUCLEOTIDE SEQUENCE [LARGE SCALE GENOMIC DNA]</scope>
    <source>
        <strain evidence="1">ZHUSHIDOU_FW_LH</strain>
        <tissue evidence="1">Leaf</tissue>
    </source>
</reference>
<protein>
    <submittedName>
        <fullName evidence="1">Uncharacterized protein</fullName>
    </submittedName>
</protein>
<evidence type="ECO:0000313" key="2">
    <source>
        <dbReference type="Proteomes" id="UP001372338"/>
    </source>
</evidence>
<dbReference type="EMBL" id="JAYWIO010000007">
    <property type="protein sequence ID" value="KAK7251921.1"/>
    <property type="molecule type" value="Genomic_DNA"/>
</dbReference>
<keyword evidence="2" id="KW-1185">Reference proteome</keyword>